<gene>
    <name evidence="2" type="ORF">ABVQ20_01620</name>
</gene>
<protein>
    <submittedName>
        <fullName evidence="2">Uncharacterized protein</fullName>
    </submittedName>
</protein>
<proteinExistence type="predicted"/>
<sequence>MMPPTGVHGMKHGSKPGSSMEAPESIAKSSADRAKALVIAGIGRLVRDGHANWRLSDTGDVELRLVTGEVFLLGSTTMTRIA</sequence>
<organism evidence="2 3">
    <name type="scientific">Mesorhizobium shangrilense</name>
    <dbReference type="NCBI Taxonomy" id="460060"/>
    <lineage>
        <taxon>Bacteria</taxon>
        <taxon>Pseudomonadati</taxon>
        <taxon>Pseudomonadota</taxon>
        <taxon>Alphaproteobacteria</taxon>
        <taxon>Hyphomicrobiales</taxon>
        <taxon>Phyllobacteriaceae</taxon>
        <taxon>Mesorhizobium</taxon>
    </lineage>
</organism>
<accession>A0ABV2D6M6</accession>
<comment type="caution">
    <text evidence="2">The sequence shown here is derived from an EMBL/GenBank/DDBJ whole genome shotgun (WGS) entry which is preliminary data.</text>
</comment>
<dbReference type="EMBL" id="JBEWSZ010000001">
    <property type="protein sequence ID" value="MET2825669.1"/>
    <property type="molecule type" value="Genomic_DNA"/>
</dbReference>
<name>A0ABV2D6M6_9HYPH</name>
<dbReference type="Proteomes" id="UP001548832">
    <property type="component" value="Unassembled WGS sequence"/>
</dbReference>
<evidence type="ECO:0000313" key="3">
    <source>
        <dbReference type="Proteomes" id="UP001548832"/>
    </source>
</evidence>
<feature type="region of interest" description="Disordered" evidence="1">
    <location>
        <begin position="1"/>
        <end position="28"/>
    </location>
</feature>
<evidence type="ECO:0000256" key="1">
    <source>
        <dbReference type="SAM" id="MobiDB-lite"/>
    </source>
</evidence>
<reference evidence="2 3" key="1">
    <citation type="submission" date="2024-06" db="EMBL/GenBank/DDBJ databases">
        <authorList>
            <person name="Kim D.-U."/>
        </authorList>
    </citation>
    <scope>NUCLEOTIDE SEQUENCE [LARGE SCALE GENOMIC DNA]</scope>
    <source>
        <strain evidence="2 3">KACC15460</strain>
    </source>
</reference>
<keyword evidence="3" id="KW-1185">Reference proteome</keyword>
<evidence type="ECO:0000313" key="2">
    <source>
        <dbReference type="EMBL" id="MET2825669.1"/>
    </source>
</evidence>